<keyword evidence="10" id="KW-0479">Metal-binding</keyword>
<dbReference type="SUPFAM" id="SSF103473">
    <property type="entry name" value="MFS general substrate transporter"/>
    <property type="match status" value="1"/>
</dbReference>
<evidence type="ECO:0000313" key="26">
    <source>
        <dbReference type="Proteomes" id="UP000019462"/>
    </source>
</evidence>
<evidence type="ECO:0000256" key="9">
    <source>
        <dbReference type="ARBA" id="ARBA00022692"/>
    </source>
</evidence>
<dbReference type="PANTHER" id="PTHR48022:SF75">
    <property type="entry name" value="GALACTOSE TRANSPORTER-RELATED"/>
    <property type="match status" value="1"/>
</dbReference>
<dbReference type="InterPro" id="IPR050360">
    <property type="entry name" value="MFS_Sugar_Transporters"/>
</dbReference>
<dbReference type="InterPro" id="IPR036259">
    <property type="entry name" value="MFS_trans_sf"/>
</dbReference>
<keyword evidence="7" id="KW-0813">Transport</keyword>
<dbReference type="CDD" id="cd17356">
    <property type="entry name" value="MFS_HXT"/>
    <property type="match status" value="1"/>
</dbReference>
<dbReference type="PROSITE" id="PS00217">
    <property type="entry name" value="SUGAR_TRANSPORT_2"/>
    <property type="match status" value="1"/>
</dbReference>
<dbReference type="FunFam" id="1.20.1250.20:FF:000044">
    <property type="entry name" value="Hexose transporter Hxt3p"/>
    <property type="match status" value="1"/>
</dbReference>
<evidence type="ECO:0000256" key="19">
    <source>
        <dbReference type="ARBA" id="ARBA00023186"/>
    </source>
</evidence>
<proteinExistence type="inferred from homology"/>
<evidence type="ECO:0000256" key="15">
    <source>
        <dbReference type="ARBA" id="ARBA00023010"/>
    </source>
</evidence>
<comment type="catalytic activity">
    <reaction evidence="20">
        <text>myo-inositol(out) + H(+)(out) = myo-inositol(in) + H(+)(in)</text>
        <dbReference type="Rhea" id="RHEA:60364"/>
        <dbReference type="ChEBI" id="CHEBI:15378"/>
        <dbReference type="ChEBI" id="CHEBI:17268"/>
    </reaction>
</comment>
<feature type="transmembrane region" description="Helical" evidence="23">
    <location>
        <begin position="12"/>
        <end position="30"/>
    </location>
</feature>
<feature type="transmembrane region" description="Helical" evidence="23">
    <location>
        <begin position="376"/>
        <end position="404"/>
    </location>
</feature>
<evidence type="ECO:0000256" key="10">
    <source>
        <dbReference type="ARBA" id="ARBA00022723"/>
    </source>
</evidence>
<feature type="domain" description="Major facilitator superfamily (MFS) profile" evidence="24">
    <location>
        <begin position="17"/>
        <end position="468"/>
    </location>
</feature>
<feature type="transmembrane region" description="Helical" evidence="23">
    <location>
        <begin position="314"/>
        <end position="335"/>
    </location>
</feature>
<evidence type="ECO:0000256" key="1">
    <source>
        <dbReference type="ARBA" id="ARBA00004137"/>
    </source>
</evidence>
<evidence type="ECO:0000256" key="21">
    <source>
        <dbReference type="ARBA" id="ARBA00067220"/>
    </source>
</evidence>
<dbReference type="SUPFAM" id="SSF144122">
    <property type="entry name" value="Tim10-like"/>
    <property type="match status" value="1"/>
</dbReference>
<dbReference type="HOGENOM" id="CLU_001265_30_1_1"/>
<evidence type="ECO:0000256" key="22">
    <source>
        <dbReference type="SAM" id="MobiDB-lite"/>
    </source>
</evidence>
<evidence type="ECO:0000256" key="12">
    <source>
        <dbReference type="ARBA" id="ARBA00022833"/>
    </source>
</evidence>
<feature type="transmembrane region" description="Helical" evidence="23">
    <location>
        <begin position="69"/>
        <end position="89"/>
    </location>
</feature>
<dbReference type="Gene3D" id="1.20.1250.20">
    <property type="entry name" value="MFS general substrate transporter like domains"/>
    <property type="match status" value="1"/>
</dbReference>
<dbReference type="OrthoDB" id="5141738at2759"/>
<dbReference type="GO" id="GO:0005351">
    <property type="term" value="F:carbohydrate:proton symporter activity"/>
    <property type="evidence" value="ECO:0007669"/>
    <property type="project" value="TreeGrafter"/>
</dbReference>
<dbReference type="GO" id="GO:0046872">
    <property type="term" value="F:metal ion binding"/>
    <property type="evidence" value="ECO:0007669"/>
    <property type="project" value="UniProtKB-KW"/>
</dbReference>
<keyword evidence="13" id="KW-0653">Protein transport</keyword>
<keyword evidence="18" id="KW-1015">Disulfide bond</keyword>
<evidence type="ECO:0000256" key="14">
    <source>
        <dbReference type="ARBA" id="ARBA00022989"/>
    </source>
</evidence>
<dbReference type="AlphaFoldDB" id="W3VG18"/>
<evidence type="ECO:0000256" key="5">
    <source>
        <dbReference type="ARBA" id="ARBA00020190"/>
    </source>
</evidence>
<evidence type="ECO:0000256" key="18">
    <source>
        <dbReference type="ARBA" id="ARBA00023157"/>
    </source>
</evidence>
<dbReference type="Proteomes" id="UP000019462">
    <property type="component" value="Unassembled WGS sequence"/>
</dbReference>
<accession>W3VG18</accession>
<evidence type="ECO:0000256" key="11">
    <source>
        <dbReference type="ARBA" id="ARBA00022792"/>
    </source>
</evidence>
<evidence type="ECO:0000256" key="17">
    <source>
        <dbReference type="ARBA" id="ARBA00023136"/>
    </source>
</evidence>
<dbReference type="InterPro" id="IPR005829">
    <property type="entry name" value="Sugar_transporter_CS"/>
</dbReference>
<dbReference type="GO" id="GO:0045039">
    <property type="term" value="P:protein insertion into mitochondrial inner membrane"/>
    <property type="evidence" value="ECO:0007669"/>
    <property type="project" value="UniProtKB-ARBA"/>
</dbReference>
<feature type="transmembrane region" description="Helical" evidence="23">
    <location>
        <begin position="155"/>
        <end position="177"/>
    </location>
</feature>
<dbReference type="FunFam" id="1.10.287.810:FF:000002">
    <property type="entry name" value="Mitochondrial import inner membrane translocase subunit tim10"/>
    <property type="match status" value="1"/>
</dbReference>
<organism evidence="25 26">
    <name type="scientific">Moesziomyces aphidis</name>
    <name type="common">Pseudozyma aphidis</name>
    <dbReference type="NCBI Taxonomy" id="84754"/>
    <lineage>
        <taxon>Eukaryota</taxon>
        <taxon>Fungi</taxon>
        <taxon>Dikarya</taxon>
        <taxon>Basidiomycota</taxon>
        <taxon>Ustilaginomycotina</taxon>
        <taxon>Ustilaginomycetes</taxon>
        <taxon>Ustilaginales</taxon>
        <taxon>Ustilaginaceae</taxon>
        <taxon>Moesziomyces</taxon>
    </lineage>
</organism>
<feature type="transmembrane region" description="Helical" evidence="23">
    <location>
        <begin position="344"/>
        <end position="364"/>
    </location>
</feature>
<keyword evidence="26" id="KW-1185">Reference proteome</keyword>
<feature type="transmembrane region" description="Helical" evidence="23">
    <location>
        <begin position="291"/>
        <end position="308"/>
    </location>
</feature>
<keyword evidence="12" id="KW-0862">Zinc</keyword>
<feature type="region of interest" description="Disordered" evidence="22">
    <location>
        <begin position="504"/>
        <end position="538"/>
    </location>
</feature>
<dbReference type="EMBL" id="AWNI01000042">
    <property type="protein sequence ID" value="ETS59691.1"/>
    <property type="molecule type" value="Genomic_DNA"/>
</dbReference>
<dbReference type="PROSITE" id="PS50850">
    <property type="entry name" value="MFS"/>
    <property type="match status" value="1"/>
</dbReference>
<reference evidence="25 26" key="1">
    <citation type="journal article" date="2014" name="Genome Announc.">
        <title>Genome sequence of the basidiomycetous fungus Pseudozyma aphidis DSM70725, an efficient producer of biosurfactant mannosylerythritol lipids.</title>
        <authorList>
            <person name="Lorenz S."/>
            <person name="Guenther M."/>
            <person name="Grumaz C."/>
            <person name="Rupp S."/>
            <person name="Zibek S."/>
            <person name="Sohn K."/>
        </authorList>
    </citation>
    <scope>NUCLEOTIDE SEQUENCE [LARGE SCALE GENOMIC DNA]</scope>
    <source>
        <strain evidence="26">ATCC 32657 / CBS 517.83 / DSM 70725 / JCM 10318 / NBRC 10182 / NRRL Y-7954 / St-0401</strain>
    </source>
</reference>
<dbReference type="InterPro" id="IPR003663">
    <property type="entry name" value="Sugar/inositol_transpt"/>
</dbReference>
<keyword evidence="11" id="KW-0999">Mitochondrion inner membrane</keyword>
<dbReference type="GO" id="GO:0005886">
    <property type="term" value="C:plasma membrane"/>
    <property type="evidence" value="ECO:0007669"/>
    <property type="project" value="TreeGrafter"/>
</dbReference>
<evidence type="ECO:0000256" key="16">
    <source>
        <dbReference type="ARBA" id="ARBA00023128"/>
    </source>
</evidence>
<evidence type="ECO:0000256" key="13">
    <source>
        <dbReference type="ARBA" id="ARBA00022927"/>
    </source>
</evidence>
<dbReference type="PRINTS" id="PR00171">
    <property type="entry name" value="SUGRTRNSPORT"/>
</dbReference>
<dbReference type="NCBIfam" id="TIGR00879">
    <property type="entry name" value="SP"/>
    <property type="match status" value="1"/>
</dbReference>
<keyword evidence="15" id="KW-0811">Translocation</keyword>
<name>W3VG18_MOEAP</name>
<evidence type="ECO:0000259" key="24">
    <source>
        <dbReference type="PROSITE" id="PS50850"/>
    </source>
</evidence>
<protein>
    <recommendedName>
        <fullName evidence="6">Mitochondrial import inner membrane translocase subunit TIM10</fullName>
    </recommendedName>
    <alternativeName>
        <fullName evidence="5 21">mitochondrial import inner membrane translocase subunit Tim10</fullName>
    </alternativeName>
</protein>
<comment type="subcellular location">
    <subcellularLocation>
        <location evidence="2">Membrane</location>
        <topology evidence="2">Multi-pass membrane protein</topology>
    </subcellularLocation>
    <subcellularLocation>
        <location evidence="1">Mitochondrion inner membrane</location>
        <topology evidence="1">Peripheral membrane protein</topology>
        <orientation evidence="1">Intermembrane side</orientation>
    </subcellularLocation>
</comment>
<comment type="similarity">
    <text evidence="3">Belongs to the small Tim family.</text>
</comment>
<dbReference type="PANTHER" id="PTHR48022">
    <property type="entry name" value="PLASTIDIC GLUCOSE TRANSPORTER 4"/>
    <property type="match status" value="1"/>
</dbReference>
<comment type="similarity">
    <text evidence="4">Belongs to the major facilitator superfamily. Sugar transporter (TC 2.A.1.1) family.</text>
</comment>
<dbReference type="Pfam" id="PF00083">
    <property type="entry name" value="Sugar_tr"/>
    <property type="match status" value="1"/>
</dbReference>
<dbReference type="Pfam" id="PF02953">
    <property type="entry name" value="zf-Tim10_DDP"/>
    <property type="match status" value="1"/>
</dbReference>
<keyword evidence="16" id="KW-0496">Mitochondrion</keyword>
<evidence type="ECO:0000256" key="3">
    <source>
        <dbReference type="ARBA" id="ARBA00006720"/>
    </source>
</evidence>
<keyword evidence="14 23" id="KW-1133">Transmembrane helix</keyword>
<feature type="transmembrane region" description="Helical" evidence="23">
    <location>
        <begin position="123"/>
        <end position="143"/>
    </location>
</feature>
<dbReference type="GO" id="GO:0005743">
    <property type="term" value="C:mitochondrial inner membrane"/>
    <property type="evidence" value="ECO:0007669"/>
    <property type="project" value="UniProtKB-SubCell"/>
</dbReference>
<evidence type="ECO:0000256" key="23">
    <source>
        <dbReference type="SAM" id="Phobius"/>
    </source>
</evidence>
<evidence type="ECO:0000313" key="25">
    <source>
        <dbReference type="EMBL" id="ETS59691.1"/>
    </source>
</evidence>
<dbReference type="InterPro" id="IPR035427">
    <property type="entry name" value="Tim10-like_dom_sf"/>
</dbReference>
<dbReference type="InterPro" id="IPR005828">
    <property type="entry name" value="MFS_sugar_transport-like"/>
</dbReference>
<evidence type="ECO:0000256" key="6">
    <source>
        <dbReference type="ARBA" id="ARBA00020709"/>
    </source>
</evidence>
<gene>
    <name evidence="25" type="ORF">PaG_06624</name>
</gene>
<evidence type="ECO:0000256" key="20">
    <source>
        <dbReference type="ARBA" id="ARBA00049119"/>
    </source>
</evidence>
<keyword evidence="8" id="KW-0762">Sugar transport</keyword>
<sequence>MVFQVRGTPIGALTLFIAMLASMGGFLFGWDTGQISGLTQMADFRQRFATVDNPDAIGGKDWNPWLEGVVVSLLSVGTAIGVMIGAPLADSLGRRWAMVVECIIFDIGVIIQVTSFTAWYQVAIGRLVTGLGVGALSAAVPLYQSETVPRQVRGALVGTYQLFITLGILLAYCTNIGTRNYGNSGEWRVPIALGIFFSTILAVGILFCPESPRWLAARGRNEEAYKSCAAVRGAKYGDGNPWVEAEYREIIAVVKADERMEEAGWIDCFKPRNKTLYRTLLGMTLQAGQQFTGANYFFYFGTAIFTSVGLSDSFVTQIILGAVNFACTFLGLYILERFGRRWPLIYGAAWQSFWLFVFAIAGVVGGPQPDQISKGVGNLLIVSACLFILGYASTWAPGIWVWIGESFSYRTRAKQASLATLANWVSNFLISYFSSPIATEINFAYGFVFAGCNLANTLVAYFFVYESADLTLEDVDAMYNDPNCKAWHSTKWVPAGYTSRDQIKEKDSGQASEVGEWSNSPSALPGEQEKNKANPLQNVRNSVPFNDPVIEMTRELKNVELFGRGGNLGIRSDKRAEKRLAKFAFDAASFLHLVRSSALLLDLVNIMSLFGLGGGSSPAANNAAVSSAQIEAATAELEMVTDVFNRLVSSCHAKCISTRYAEPDLNKGESICIDRCVSKFFAVNGKVNELMQSMGQAAQGGAPSGGGSFFG</sequence>
<feature type="transmembrane region" description="Helical" evidence="23">
    <location>
        <begin position="96"/>
        <end position="117"/>
    </location>
</feature>
<dbReference type="InterPro" id="IPR020846">
    <property type="entry name" value="MFS_dom"/>
</dbReference>
<dbReference type="GO" id="GO:0015031">
    <property type="term" value="P:protein transport"/>
    <property type="evidence" value="ECO:0007669"/>
    <property type="project" value="UniProtKB-KW"/>
</dbReference>
<feature type="transmembrane region" description="Helical" evidence="23">
    <location>
        <begin position="189"/>
        <end position="208"/>
    </location>
</feature>
<dbReference type="InterPro" id="IPR004217">
    <property type="entry name" value="Tim10-like"/>
</dbReference>
<keyword evidence="19" id="KW-0143">Chaperone</keyword>
<evidence type="ECO:0000256" key="4">
    <source>
        <dbReference type="ARBA" id="ARBA00010992"/>
    </source>
</evidence>
<feature type="transmembrane region" description="Helical" evidence="23">
    <location>
        <begin position="443"/>
        <end position="464"/>
    </location>
</feature>
<evidence type="ECO:0000256" key="7">
    <source>
        <dbReference type="ARBA" id="ARBA00022448"/>
    </source>
</evidence>
<keyword evidence="17 23" id="KW-0472">Membrane</keyword>
<dbReference type="PROSITE" id="PS00216">
    <property type="entry name" value="SUGAR_TRANSPORT_1"/>
    <property type="match status" value="1"/>
</dbReference>
<evidence type="ECO:0000256" key="2">
    <source>
        <dbReference type="ARBA" id="ARBA00004141"/>
    </source>
</evidence>
<evidence type="ECO:0000256" key="8">
    <source>
        <dbReference type="ARBA" id="ARBA00022597"/>
    </source>
</evidence>
<dbReference type="Gene3D" id="1.10.287.810">
    <property type="entry name" value="Mitochondrial import inner membrane translocase subunit tim13 like domains"/>
    <property type="match status" value="1"/>
</dbReference>
<keyword evidence="9 23" id="KW-0812">Transmembrane</keyword>
<comment type="caution">
    <text evidence="25">The sequence shown here is derived from an EMBL/GenBank/DDBJ whole genome shotgun (WGS) entry which is preliminary data.</text>
</comment>